<reference evidence="3 4" key="1">
    <citation type="submission" date="2024-05" db="EMBL/GenBank/DDBJ databases">
        <title>A draft genome resource for the thread blight pathogen Marasmius tenuissimus strain MS-2.</title>
        <authorList>
            <person name="Yulfo-Soto G.E."/>
            <person name="Baruah I.K."/>
            <person name="Amoako-Attah I."/>
            <person name="Bukari Y."/>
            <person name="Meinhardt L.W."/>
            <person name="Bailey B.A."/>
            <person name="Cohen S.P."/>
        </authorList>
    </citation>
    <scope>NUCLEOTIDE SEQUENCE [LARGE SCALE GENOMIC DNA]</scope>
    <source>
        <strain evidence="3 4">MS-2</strain>
    </source>
</reference>
<feature type="compositionally biased region" description="Basic residues" evidence="2">
    <location>
        <begin position="327"/>
        <end position="343"/>
    </location>
</feature>
<dbReference type="PANTHER" id="PTHR31058">
    <property type="entry name" value="ZINC FINGER C4H2 DOMAIN-CONTAINING PROTEIN"/>
    <property type="match status" value="1"/>
</dbReference>
<keyword evidence="1" id="KW-0175">Coiled coil</keyword>
<feature type="coiled-coil region" evidence="1">
    <location>
        <begin position="182"/>
        <end position="216"/>
    </location>
</feature>
<evidence type="ECO:0000313" key="3">
    <source>
        <dbReference type="EMBL" id="KAL0060636.1"/>
    </source>
</evidence>
<organism evidence="3 4">
    <name type="scientific">Marasmius tenuissimus</name>
    <dbReference type="NCBI Taxonomy" id="585030"/>
    <lineage>
        <taxon>Eukaryota</taxon>
        <taxon>Fungi</taxon>
        <taxon>Dikarya</taxon>
        <taxon>Basidiomycota</taxon>
        <taxon>Agaricomycotina</taxon>
        <taxon>Agaricomycetes</taxon>
        <taxon>Agaricomycetidae</taxon>
        <taxon>Agaricales</taxon>
        <taxon>Marasmiineae</taxon>
        <taxon>Marasmiaceae</taxon>
        <taxon>Marasmius</taxon>
    </lineage>
</organism>
<proteinExistence type="predicted"/>
<comment type="caution">
    <text evidence="3">The sequence shown here is derived from an EMBL/GenBank/DDBJ whole genome shotgun (WGS) entry which is preliminary data.</text>
</comment>
<accession>A0ABR2ZG36</accession>
<feature type="region of interest" description="Disordered" evidence="2">
    <location>
        <begin position="287"/>
        <end position="343"/>
    </location>
</feature>
<protein>
    <submittedName>
        <fullName evidence="3">Uncharacterized protein</fullName>
    </submittedName>
</protein>
<dbReference type="Pfam" id="PF10146">
    <property type="entry name" value="zf-C4H2"/>
    <property type="match status" value="1"/>
</dbReference>
<gene>
    <name evidence="3" type="ORF">AAF712_012579</name>
</gene>
<dbReference type="EMBL" id="JBBXMP010000167">
    <property type="protein sequence ID" value="KAL0060636.1"/>
    <property type="molecule type" value="Genomic_DNA"/>
</dbReference>
<name>A0ABR2ZG36_9AGAR</name>
<feature type="compositionally biased region" description="Low complexity" evidence="2">
    <location>
        <begin position="56"/>
        <end position="142"/>
    </location>
</feature>
<feature type="compositionally biased region" description="Pro residues" evidence="2">
    <location>
        <begin position="299"/>
        <end position="313"/>
    </location>
</feature>
<evidence type="ECO:0000256" key="2">
    <source>
        <dbReference type="SAM" id="MobiDB-lite"/>
    </source>
</evidence>
<evidence type="ECO:0000256" key="1">
    <source>
        <dbReference type="SAM" id="Coils"/>
    </source>
</evidence>
<feature type="region of interest" description="Disordered" evidence="2">
    <location>
        <begin position="1"/>
        <end position="144"/>
    </location>
</feature>
<dbReference type="Proteomes" id="UP001437256">
    <property type="component" value="Unassembled WGS sequence"/>
</dbReference>
<feature type="compositionally biased region" description="Low complexity" evidence="2">
    <location>
        <begin position="11"/>
        <end position="38"/>
    </location>
</feature>
<keyword evidence="4" id="KW-1185">Reference proteome</keyword>
<evidence type="ECO:0000313" key="4">
    <source>
        <dbReference type="Proteomes" id="UP001437256"/>
    </source>
</evidence>
<sequence length="343" mass="36710">MQQTRGYVHYTTPTSAPTRTSTSSTSTPVQQQPTTVAPKDVTFKTIIHSPTPRPPVASTSSTPAAASTTASTTAANTTVTTTRHHAQATSISPAATMRTPVTTTATTTVQPPASISTVTTSTVPPSTSAQTATTPSAPPGSVLAQGDWTKDLVQLARTAELKKHALALQLHTAHILSSHALLEQKNKAIQDVKEQRNKLESERTRLLESLRQVNEDRDKADILTSSIEKECAELRSKISQLSEGDYAAAKRHVDQLRKDLGQSPLPSLQTMLDEKSAQYLNERRLNAAEVNVNNKRPHPASPAPHNPPPPVPGPSLTIVGTDGQPVKRPRGRPKGSKNRKTSG</sequence>
<dbReference type="PANTHER" id="PTHR31058:SF2">
    <property type="entry name" value="ZINC FINGER C4H2 DOMAIN-CONTAINING PROTEIN"/>
    <property type="match status" value="1"/>
</dbReference>
<dbReference type="InterPro" id="IPR018482">
    <property type="entry name" value="Znf-C4H2"/>
</dbReference>